<feature type="transmembrane region" description="Helical" evidence="1">
    <location>
        <begin position="215"/>
        <end position="234"/>
    </location>
</feature>
<feature type="transmembrane region" description="Helical" evidence="1">
    <location>
        <begin position="351"/>
        <end position="368"/>
    </location>
</feature>
<proteinExistence type="predicted"/>
<reference evidence="2" key="1">
    <citation type="journal article" date="2021" name="PeerJ">
        <title>Extensive microbial diversity within the chicken gut microbiome revealed by metagenomics and culture.</title>
        <authorList>
            <person name="Gilroy R."/>
            <person name="Ravi A."/>
            <person name="Getino M."/>
            <person name="Pursley I."/>
            <person name="Horton D.L."/>
            <person name="Alikhan N.F."/>
            <person name="Baker D."/>
            <person name="Gharbi K."/>
            <person name="Hall N."/>
            <person name="Watson M."/>
            <person name="Adriaenssens E.M."/>
            <person name="Foster-Nyarko E."/>
            <person name="Jarju S."/>
            <person name="Secka A."/>
            <person name="Antonio M."/>
            <person name="Oren A."/>
            <person name="Chaudhuri R.R."/>
            <person name="La Ragione R."/>
            <person name="Hildebrand F."/>
            <person name="Pallen M.J."/>
        </authorList>
    </citation>
    <scope>NUCLEOTIDE SEQUENCE</scope>
    <source>
        <strain evidence="2">ChiHecec2B26-12326</strain>
    </source>
</reference>
<dbReference type="EMBL" id="DXEN01000093">
    <property type="protein sequence ID" value="HIX87432.1"/>
    <property type="molecule type" value="Genomic_DNA"/>
</dbReference>
<keyword evidence="1" id="KW-1133">Transmembrane helix</keyword>
<feature type="transmembrane region" description="Helical" evidence="1">
    <location>
        <begin position="60"/>
        <end position="79"/>
    </location>
</feature>
<feature type="transmembrane region" description="Helical" evidence="1">
    <location>
        <begin position="117"/>
        <end position="138"/>
    </location>
</feature>
<keyword evidence="1" id="KW-0472">Membrane</keyword>
<gene>
    <name evidence="2" type="ORF">H9848_12640</name>
</gene>
<evidence type="ECO:0000313" key="2">
    <source>
        <dbReference type="EMBL" id="HIX87432.1"/>
    </source>
</evidence>
<feature type="transmembrane region" description="Helical" evidence="1">
    <location>
        <begin position="380"/>
        <end position="398"/>
    </location>
</feature>
<protein>
    <submittedName>
        <fullName evidence="2">O-antigen ligase domain-containing protein</fullName>
    </submittedName>
</protein>
<feature type="transmembrane region" description="Helical" evidence="1">
    <location>
        <begin position="176"/>
        <end position="209"/>
    </location>
</feature>
<feature type="transmembrane region" description="Helical" evidence="1">
    <location>
        <begin position="150"/>
        <end position="167"/>
    </location>
</feature>
<feature type="transmembrane region" description="Helical" evidence="1">
    <location>
        <begin position="36"/>
        <end position="53"/>
    </location>
</feature>
<dbReference type="Proteomes" id="UP000823847">
    <property type="component" value="Unassembled WGS sequence"/>
</dbReference>
<reference evidence="2" key="2">
    <citation type="submission" date="2021-04" db="EMBL/GenBank/DDBJ databases">
        <authorList>
            <person name="Gilroy R."/>
        </authorList>
    </citation>
    <scope>NUCLEOTIDE SEQUENCE</scope>
    <source>
        <strain evidence="2">ChiHecec2B26-12326</strain>
    </source>
</reference>
<dbReference type="AlphaFoldDB" id="A0A9D2BR71"/>
<evidence type="ECO:0000313" key="3">
    <source>
        <dbReference type="Proteomes" id="UP000823847"/>
    </source>
</evidence>
<sequence>MIQAIIDKHFFNLLIFTLVFGILLYDAIGFDYTDEICALFLFILFSIYLFSTKGWDFNKAFLTTIGIFLFYFCYSLYIGSNTKTAILSDMLIQIKPYLAFFCVYSMMPRLNESQKRILKSLCLVLWFPLLCIGLAGAVNIKLLTLLMGHPTYFAAAVICVSFCYLYCSDFRTIDKVVFIALLSIGLISGRSKFYGFFALATIIMFYFSATKQFKLNAKNITIILLTLVAVIFVAREKIYFYFYQTVTEQVDRDMIARYVLYATAPQILIDYFPFGSGFASYGTFSSGVYYSDIYAKYGIDGVWGMSRDHYNFIADTYYPSLAQFGVVGILLFMTFWLYLLLKAVRFHKIHANMKCLSLVIMIIGFFLIESTTDSTFTTHRGFFVLMLLGLILSDMKYGQMEQSLPASKQVTHENTSNQ</sequence>
<keyword evidence="2" id="KW-0436">Ligase</keyword>
<dbReference type="PANTHER" id="PTHR37422:SF13">
    <property type="entry name" value="LIPOPOLYSACCHARIDE BIOSYNTHESIS PROTEIN PA4999-RELATED"/>
    <property type="match status" value="1"/>
</dbReference>
<feature type="transmembrane region" description="Helical" evidence="1">
    <location>
        <begin position="255"/>
        <end position="274"/>
    </location>
</feature>
<keyword evidence="1" id="KW-0812">Transmembrane</keyword>
<dbReference type="InterPro" id="IPR051533">
    <property type="entry name" value="WaaL-like"/>
</dbReference>
<dbReference type="PANTHER" id="PTHR37422">
    <property type="entry name" value="TEICHURONIC ACID BIOSYNTHESIS PROTEIN TUAE"/>
    <property type="match status" value="1"/>
</dbReference>
<feature type="transmembrane region" description="Helical" evidence="1">
    <location>
        <begin position="12"/>
        <end position="30"/>
    </location>
</feature>
<feature type="transmembrane region" description="Helical" evidence="1">
    <location>
        <begin position="317"/>
        <end position="339"/>
    </location>
</feature>
<dbReference type="GO" id="GO:0016874">
    <property type="term" value="F:ligase activity"/>
    <property type="evidence" value="ECO:0007669"/>
    <property type="project" value="UniProtKB-KW"/>
</dbReference>
<organism evidence="2 3">
    <name type="scientific">Candidatus Parabacteroides intestinigallinarum</name>
    <dbReference type="NCBI Taxonomy" id="2838722"/>
    <lineage>
        <taxon>Bacteria</taxon>
        <taxon>Pseudomonadati</taxon>
        <taxon>Bacteroidota</taxon>
        <taxon>Bacteroidia</taxon>
        <taxon>Bacteroidales</taxon>
        <taxon>Tannerellaceae</taxon>
        <taxon>Parabacteroides</taxon>
    </lineage>
</organism>
<evidence type="ECO:0000256" key="1">
    <source>
        <dbReference type="SAM" id="Phobius"/>
    </source>
</evidence>
<accession>A0A9D2BR71</accession>
<feature type="transmembrane region" description="Helical" evidence="1">
    <location>
        <begin position="85"/>
        <end position="105"/>
    </location>
</feature>
<comment type="caution">
    <text evidence="2">The sequence shown here is derived from an EMBL/GenBank/DDBJ whole genome shotgun (WGS) entry which is preliminary data.</text>
</comment>
<name>A0A9D2BR71_9BACT</name>